<feature type="chain" id="PRO_5019300568" description="DUF2066 domain-containing protein" evidence="1">
    <location>
        <begin position="21"/>
        <end position="371"/>
    </location>
</feature>
<dbReference type="OrthoDB" id="7945156at2"/>
<gene>
    <name evidence="2" type="ORF">DEVEQU_00655</name>
</gene>
<evidence type="ECO:0000313" key="3">
    <source>
        <dbReference type="Proteomes" id="UP000268844"/>
    </source>
</evidence>
<keyword evidence="1" id="KW-0732">Signal</keyword>
<proteinExistence type="predicted"/>
<evidence type="ECO:0008006" key="4">
    <source>
        <dbReference type="Google" id="ProtNLM"/>
    </source>
</evidence>
<accession>A0A447I7N4</accession>
<dbReference type="RefSeq" id="WP_126149128.1">
    <property type="nucleotide sequence ID" value="NZ_JBHTMH010000001.1"/>
</dbReference>
<dbReference type="AlphaFoldDB" id="A0A447I7N4"/>
<keyword evidence="3" id="KW-1185">Reference proteome</keyword>
<sequence length="371" mass="38432">MRRSAIAASLLLATSIPALAGSLDALRDSLDHLPATLMFEDRGDLAYFIDIRAVLALSPGEGEAQPYMRLMHGAQIPALESLQYSAPAEWEAKAGTTLDQVRYFTGYGRPPEVYSFWGLADEAAATEMIVALEGLGFESAAAGVVGNGEPLRMDPAKRNPADPWRTGIGAAQFAAAKGSNIVQTGTPQTAMLAAAQQPGLSENAIIETALAGLDQSVGDNTVVQALVISPLFGMAGIDHGALLSGSPDIEATKKRIEEQMAALDKGIPPYLGGIAADVQGEQPGVDIALTYPDCGSAEDAVGKIAARWADMAGDTAQGNVSTTTVEGVDGLCAATFSVTINSDGVDQNPAYRALIEPMFRGQAGVLQIGAS</sequence>
<feature type="signal peptide" evidence="1">
    <location>
        <begin position="1"/>
        <end position="20"/>
    </location>
</feature>
<organism evidence="2 3">
    <name type="scientific">Devosia equisanguinis</name>
    <dbReference type="NCBI Taxonomy" id="2490941"/>
    <lineage>
        <taxon>Bacteria</taxon>
        <taxon>Pseudomonadati</taxon>
        <taxon>Pseudomonadota</taxon>
        <taxon>Alphaproteobacteria</taxon>
        <taxon>Hyphomicrobiales</taxon>
        <taxon>Devosiaceae</taxon>
        <taxon>Devosia</taxon>
    </lineage>
</organism>
<evidence type="ECO:0000313" key="2">
    <source>
        <dbReference type="EMBL" id="VDS03532.1"/>
    </source>
</evidence>
<reference evidence="2 3" key="1">
    <citation type="submission" date="2018-12" db="EMBL/GenBank/DDBJ databases">
        <authorList>
            <person name="Criscuolo A."/>
        </authorList>
    </citation>
    <scope>NUCLEOTIDE SEQUENCE [LARGE SCALE GENOMIC DNA]</scope>
    <source>
        <strain evidence="2">ACIP1116281</strain>
    </source>
</reference>
<dbReference type="EMBL" id="UZWD01000009">
    <property type="protein sequence ID" value="VDS03532.1"/>
    <property type="molecule type" value="Genomic_DNA"/>
</dbReference>
<name>A0A447I7N4_9HYPH</name>
<protein>
    <recommendedName>
        <fullName evidence="4">DUF2066 domain-containing protein</fullName>
    </recommendedName>
</protein>
<dbReference type="Proteomes" id="UP000268844">
    <property type="component" value="Unassembled WGS sequence"/>
</dbReference>
<evidence type="ECO:0000256" key="1">
    <source>
        <dbReference type="SAM" id="SignalP"/>
    </source>
</evidence>